<reference evidence="3" key="3">
    <citation type="submission" date="2015-06" db="UniProtKB">
        <authorList>
            <consortium name="EnsemblMetazoa"/>
        </authorList>
    </citation>
    <scope>IDENTIFICATION</scope>
</reference>
<organism evidence="2">
    <name type="scientific">Capitella teleta</name>
    <name type="common">Polychaete worm</name>
    <dbReference type="NCBI Taxonomy" id="283909"/>
    <lineage>
        <taxon>Eukaryota</taxon>
        <taxon>Metazoa</taxon>
        <taxon>Spiralia</taxon>
        <taxon>Lophotrochozoa</taxon>
        <taxon>Annelida</taxon>
        <taxon>Polychaeta</taxon>
        <taxon>Sedentaria</taxon>
        <taxon>Scolecida</taxon>
        <taxon>Capitellidae</taxon>
        <taxon>Capitella</taxon>
    </lineage>
</organism>
<feature type="region of interest" description="Disordered" evidence="1">
    <location>
        <begin position="1"/>
        <end position="34"/>
    </location>
</feature>
<dbReference type="Gene3D" id="2.40.128.180">
    <property type="match status" value="1"/>
</dbReference>
<evidence type="ECO:0000313" key="4">
    <source>
        <dbReference type="Proteomes" id="UP000014760"/>
    </source>
</evidence>
<gene>
    <name evidence="2" type="ORF">CAPTEDRAFT_224625</name>
</gene>
<sequence>MSIILTAGKRAVKAKSAKPKKKRGEQFNPTPPLSSARTSVWYWELDGVPTTIMMTKENNEVWCNGQVLDTIDGFAEDDMSSGGHIDFCIYVEDSDNVHKARIRRLVLGGPSGIQYELIVDGDMITEHTTSTSHMHLQRTGSCSDAGSLGLEEEGAEAYDYMPYATPEDFQAAYPYAPPEPPSYNEVLAEDGYHHHATPVYGGYPTEYTVPGDDKKYK</sequence>
<dbReference type="AlphaFoldDB" id="R7V5L7"/>
<reference evidence="4" key="1">
    <citation type="submission" date="2012-12" db="EMBL/GenBank/DDBJ databases">
        <authorList>
            <person name="Hellsten U."/>
            <person name="Grimwood J."/>
            <person name="Chapman J.A."/>
            <person name="Shapiro H."/>
            <person name="Aerts A."/>
            <person name="Otillar R.P."/>
            <person name="Terry A.Y."/>
            <person name="Boore J.L."/>
            <person name="Simakov O."/>
            <person name="Marletaz F."/>
            <person name="Cho S.-J."/>
            <person name="Edsinger-Gonzales E."/>
            <person name="Havlak P."/>
            <person name="Kuo D.-H."/>
            <person name="Larsson T."/>
            <person name="Lv J."/>
            <person name="Arendt D."/>
            <person name="Savage R."/>
            <person name="Osoegawa K."/>
            <person name="de Jong P."/>
            <person name="Lindberg D.R."/>
            <person name="Seaver E.C."/>
            <person name="Weisblat D.A."/>
            <person name="Putnam N.H."/>
            <person name="Grigoriev I.V."/>
            <person name="Rokhsar D.S."/>
        </authorList>
    </citation>
    <scope>NUCLEOTIDE SEQUENCE</scope>
    <source>
        <strain evidence="4">I ESC-2004</strain>
    </source>
</reference>
<proteinExistence type="predicted"/>
<dbReference type="EnsemblMetazoa" id="CapteT224625">
    <property type="protein sequence ID" value="CapteP224625"/>
    <property type="gene ID" value="CapteG224625"/>
</dbReference>
<dbReference type="InterPro" id="IPR010695">
    <property type="entry name" value="FAIM1"/>
</dbReference>
<reference evidence="2 4" key="2">
    <citation type="journal article" date="2013" name="Nature">
        <title>Insights into bilaterian evolution from three spiralian genomes.</title>
        <authorList>
            <person name="Simakov O."/>
            <person name="Marletaz F."/>
            <person name="Cho S.J."/>
            <person name="Edsinger-Gonzales E."/>
            <person name="Havlak P."/>
            <person name="Hellsten U."/>
            <person name="Kuo D.H."/>
            <person name="Larsson T."/>
            <person name="Lv J."/>
            <person name="Arendt D."/>
            <person name="Savage R."/>
            <person name="Osoegawa K."/>
            <person name="de Jong P."/>
            <person name="Grimwood J."/>
            <person name="Chapman J.A."/>
            <person name="Shapiro H."/>
            <person name="Aerts A."/>
            <person name="Otillar R.P."/>
            <person name="Terry A.Y."/>
            <person name="Boore J.L."/>
            <person name="Grigoriev I.V."/>
            <person name="Lindberg D.R."/>
            <person name="Seaver E.C."/>
            <person name="Weisblat D.A."/>
            <person name="Putnam N.H."/>
            <person name="Rokhsar D.S."/>
        </authorList>
    </citation>
    <scope>NUCLEOTIDE SEQUENCE</scope>
    <source>
        <strain evidence="2 4">I ESC-2004</strain>
    </source>
</reference>
<accession>R7V5L7</accession>
<dbReference type="Proteomes" id="UP000014760">
    <property type="component" value="Unassembled WGS sequence"/>
</dbReference>
<evidence type="ECO:0000256" key="1">
    <source>
        <dbReference type="SAM" id="MobiDB-lite"/>
    </source>
</evidence>
<dbReference type="HOGENOM" id="CLU_1273323_0_0_1"/>
<feature type="compositionally biased region" description="Basic residues" evidence="1">
    <location>
        <begin position="10"/>
        <end position="23"/>
    </location>
</feature>
<dbReference type="InterPro" id="IPR038513">
    <property type="entry name" value="FAIM1_dom_sf"/>
</dbReference>
<name>R7V5L7_CAPTE</name>
<keyword evidence="4" id="KW-1185">Reference proteome</keyword>
<dbReference type="OrthoDB" id="6262731at2759"/>
<dbReference type="Pfam" id="PF06905">
    <property type="entry name" value="FAIM1"/>
    <property type="match status" value="1"/>
</dbReference>
<dbReference type="EMBL" id="AMQN01004950">
    <property type="status" value="NOT_ANNOTATED_CDS"/>
    <property type="molecule type" value="Genomic_DNA"/>
</dbReference>
<evidence type="ECO:0000313" key="3">
    <source>
        <dbReference type="EnsemblMetazoa" id="CapteP224625"/>
    </source>
</evidence>
<evidence type="ECO:0000313" key="2">
    <source>
        <dbReference type="EMBL" id="ELU14148.1"/>
    </source>
</evidence>
<dbReference type="EMBL" id="KB294746">
    <property type="protein sequence ID" value="ELU14148.1"/>
    <property type="molecule type" value="Genomic_DNA"/>
</dbReference>
<protein>
    <submittedName>
        <fullName evidence="2 3">Uncharacterized protein</fullName>
    </submittedName>
</protein>
<dbReference type="GO" id="GO:0043066">
    <property type="term" value="P:negative regulation of apoptotic process"/>
    <property type="evidence" value="ECO:0007669"/>
    <property type="project" value="InterPro"/>
</dbReference>